<name>A0ABY6U0Q9_BIOOC</name>
<accession>A0ABY6U0Q9</accession>
<evidence type="ECO:0000313" key="2">
    <source>
        <dbReference type="Proteomes" id="UP000766486"/>
    </source>
</evidence>
<evidence type="ECO:0000313" key="1">
    <source>
        <dbReference type="EMBL" id="VUC24620.1"/>
    </source>
</evidence>
<organism evidence="1 2">
    <name type="scientific">Bionectria ochroleuca</name>
    <name type="common">Gliocladium roseum</name>
    <dbReference type="NCBI Taxonomy" id="29856"/>
    <lineage>
        <taxon>Eukaryota</taxon>
        <taxon>Fungi</taxon>
        <taxon>Dikarya</taxon>
        <taxon>Ascomycota</taxon>
        <taxon>Pezizomycotina</taxon>
        <taxon>Sordariomycetes</taxon>
        <taxon>Hypocreomycetidae</taxon>
        <taxon>Hypocreales</taxon>
        <taxon>Bionectriaceae</taxon>
        <taxon>Clonostachys</taxon>
    </lineage>
</organism>
<dbReference type="EMBL" id="CABFNS010000722">
    <property type="protein sequence ID" value="VUC24620.1"/>
    <property type="molecule type" value="Genomic_DNA"/>
</dbReference>
<reference evidence="1 2" key="1">
    <citation type="submission" date="2019-06" db="EMBL/GenBank/DDBJ databases">
        <authorList>
            <person name="Broberg M."/>
        </authorList>
    </citation>
    <scope>NUCLEOTIDE SEQUENCE [LARGE SCALE GENOMIC DNA]</scope>
</reference>
<sequence>MFVLYKLFSREISFWRSTARDRRAAGHSCCQCCATLGHDDICLECMDVLEDGNRYTWMKDCLLDSSTLGRRLRSPQNHEFSLRHFIWRGPLDSPTNDDEDWAWNLDFYTPLETLFKNIVQLAAQWMTYHKYRRRNLVY</sequence>
<proteinExistence type="predicted"/>
<gene>
    <name evidence="1" type="ORF">CLO192961_LOCUS147927</name>
</gene>
<dbReference type="Proteomes" id="UP000766486">
    <property type="component" value="Unassembled WGS sequence"/>
</dbReference>
<comment type="caution">
    <text evidence="1">The sequence shown here is derived from an EMBL/GenBank/DDBJ whole genome shotgun (WGS) entry which is preliminary data.</text>
</comment>
<keyword evidence="2" id="KW-1185">Reference proteome</keyword>
<protein>
    <submittedName>
        <fullName evidence="1">Uncharacterized protein</fullName>
    </submittedName>
</protein>